<gene>
    <name evidence="1" type="ORF">PMH09_10435</name>
</gene>
<keyword evidence="2" id="KW-1185">Reference proteome</keyword>
<reference evidence="1 2" key="1">
    <citation type="submission" date="2023-01" db="EMBL/GenBank/DDBJ databases">
        <title>Novel diversity within Roseofilum (Cyanobacteria; Desertifilaceae) from marine benthic mats with descriptions of four novel species.</title>
        <authorList>
            <person name="Wang Y."/>
            <person name="Berthold D.E."/>
            <person name="Hu J."/>
            <person name="Lefler F.W."/>
            <person name="Laughinghouse H.D. IV."/>
        </authorList>
    </citation>
    <scope>NUCLEOTIDE SEQUENCE [LARGE SCALE GENOMIC DNA]</scope>
    <source>
        <strain evidence="1 2">BLCC-M143</strain>
    </source>
</reference>
<protein>
    <submittedName>
        <fullName evidence="1">Uncharacterized protein</fullName>
    </submittedName>
</protein>
<sequence length="150" mass="17171">MNYDRLPGNTRLPAPCILNTGIVINQQDIHKAIADLRRVRYVELLDSQEQASGEAYIREVFADPQRATLLANHTLYLNIESFDYLELKQSAEDETYFDLVQDRRVLRLIPLSNPLQKEHHTALNTAALEVMMAEVLAANLDVQMDDDTFK</sequence>
<comment type="caution">
    <text evidence="1">The sequence shown here is derived from an EMBL/GenBank/DDBJ whole genome shotgun (WGS) entry which is preliminary data.</text>
</comment>
<evidence type="ECO:0000313" key="1">
    <source>
        <dbReference type="EMBL" id="MDJ1183616.1"/>
    </source>
</evidence>
<accession>A0ABT7BWS5</accession>
<dbReference type="Proteomes" id="UP001232992">
    <property type="component" value="Unassembled WGS sequence"/>
</dbReference>
<organism evidence="1 2">
    <name type="scientific">Roseofilum casamattae BLCC-M143</name>
    <dbReference type="NCBI Taxonomy" id="3022442"/>
    <lineage>
        <taxon>Bacteria</taxon>
        <taxon>Bacillati</taxon>
        <taxon>Cyanobacteriota</taxon>
        <taxon>Cyanophyceae</taxon>
        <taxon>Desertifilales</taxon>
        <taxon>Desertifilaceae</taxon>
        <taxon>Roseofilum</taxon>
        <taxon>Roseofilum casamattae</taxon>
    </lineage>
</organism>
<proteinExistence type="predicted"/>
<dbReference type="EMBL" id="JAQOSQ010000009">
    <property type="protein sequence ID" value="MDJ1183616.1"/>
    <property type="molecule type" value="Genomic_DNA"/>
</dbReference>
<dbReference type="RefSeq" id="WP_283758269.1">
    <property type="nucleotide sequence ID" value="NZ_JAQOSQ010000009.1"/>
</dbReference>
<evidence type="ECO:0000313" key="2">
    <source>
        <dbReference type="Proteomes" id="UP001232992"/>
    </source>
</evidence>
<name>A0ABT7BWS5_9CYAN</name>